<keyword evidence="1" id="KW-0812">Transmembrane</keyword>
<feature type="transmembrane region" description="Helical" evidence="1">
    <location>
        <begin position="28"/>
        <end position="46"/>
    </location>
</feature>
<reference evidence="2" key="2">
    <citation type="submission" date="2016-06" db="EMBL/GenBank/DDBJ databases">
        <title>The genome of a short-lived fish provides insights into sex chromosome evolution and the genetic control of aging.</title>
        <authorList>
            <person name="Reichwald K."/>
            <person name="Felder M."/>
            <person name="Petzold A."/>
            <person name="Koch P."/>
            <person name="Groth M."/>
            <person name="Platzer M."/>
        </authorList>
    </citation>
    <scope>NUCLEOTIDE SEQUENCE</scope>
    <source>
        <tissue evidence="2">Brain</tissue>
    </source>
</reference>
<name>A0A1A8MNN9_9TELE</name>
<protein>
    <submittedName>
        <fullName evidence="2">Leprecan-like 4</fullName>
    </submittedName>
</protein>
<feature type="non-terminal residue" evidence="2">
    <location>
        <position position="1"/>
    </location>
</feature>
<organism evidence="2">
    <name type="scientific">Nothobranchius pienaari</name>
    <dbReference type="NCBI Taxonomy" id="704102"/>
    <lineage>
        <taxon>Eukaryota</taxon>
        <taxon>Metazoa</taxon>
        <taxon>Chordata</taxon>
        <taxon>Craniata</taxon>
        <taxon>Vertebrata</taxon>
        <taxon>Euteleostomi</taxon>
        <taxon>Actinopterygii</taxon>
        <taxon>Neopterygii</taxon>
        <taxon>Teleostei</taxon>
        <taxon>Neoteleostei</taxon>
        <taxon>Acanthomorphata</taxon>
        <taxon>Ovalentaria</taxon>
        <taxon>Atherinomorphae</taxon>
        <taxon>Cyprinodontiformes</taxon>
        <taxon>Nothobranchiidae</taxon>
        <taxon>Nothobranchius</taxon>
    </lineage>
</organism>
<reference evidence="2" key="1">
    <citation type="submission" date="2016-05" db="EMBL/GenBank/DDBJ databases">
        <authorList>
            <person name="Lavstsen T."/>
            <person name="Jespersen J.S."/>
        </authorList>
    </citation>
    <scope>NUCLEOTIDE SEQUENCE</scope>
    <source>
        <tissue evidence="2">Brain</tissue>
    </source>
</reference>
<gene>
    <name evidence="2" type="primary">LEPREL4</name>
</gene>
<evidence type="ECO:0000313" key="2">
    <source>
        <dbReference type="EMBL" id="SBR58044.1"/>
    </source>
</evidence>
<evidence type="ECO:0000256" key="1">
    <source>
        <dbReference type="SAM" id="Phobius"/>
    </source>
</evidence>
<keyword evidence="1" id="KW-1133">Transmembrane helix</keyword>
<keyword evidence="1" id="KW-0472">Membrane</keyword>
<dbReference type="AlphaFoldDB" id="A0A1A8MNN9"/>
<sequence>KKKKKKVYVRQVGLWSVRRGVRAAARGLRFMGRGLAGVFLGCFLVASRPHRAHLLP</sequence>
<dbReference type="EMBL" id="HAEF01016885">
    <property type="protein sequence ID" value="SBR58044.1"/>
    <property type="molecule type" value="Transcribed_RNA"/>
</dbReference>
<accession>A0A1A8MNN9</accession>
<proteinExistence type="predicted"/>